<dbReference type="STRING" id="699431.SY89_01368"/>
<reference evidence="2" key="1">
    <citation type="submission" date="2013-11" db="EMBL/GenBank/DDBJ databases">
        <authorList>
            <person name="Hoang H.T."/>
            <person name="Killian M.L."/>
            <person name="Madson D.M."/>
            <person name="Arruda P.H.E."/>
            <person name="Sun D."/>
            <person name="Schwartz K.J."/>
            <person name="Yoon K."/>
        </authorList>
    </citation>
    <scope>NUCLEOTIDE SEQUENCE [LARGE SCALE GENOMIC DNA]</scope>
    <source>
        <strain evidence="2">CDK2</strain>
    </source>
</reference>
<comment type="caution">
    <text evidence="1">The sequence shown here is derived from an EMBL/GenBank/DDBJ whole genome shotgun (WGS) entry which is preliminary data.</text>
</comment>
<dbReference type="AlphaFoldDB" id="A0A0P7HV18"/>
<proteinExistence type="predicted"/>
<accession>A0A0P7HV18</accession>
<dbReference type="Proteomes" id="UP000050535">
    <property type="component" value="Unassembled WGS sequence"/>
</dbReference>
<sequence>MNSSTRETAAFLQMAEAMAAAAGDAAAAAADTLPKRT</sequence>
<dbReference type="EMBL" id="LGUC01000001">
    <property type="protein sequence ID" value="KPN30632.1"/>
    <property type="molecule type" value="Genomic_DNA"/>
</dbReference>
<keyword evidence="2" id="KW-1185">Reference proteome</keyword>
<name>A0A0P7HV18_9EURY</name>
<gene>
    <name evidence="1" type="ORF">SY89_01368</name>
</gene>
<protein>
    <submittedName>
        <fullName evidence="1">Uncharacterized protein</fullName>
    </submittedName>
</protein>
<evidence type="ECO:0000313" key="1">
    <source>
        <dbReference type="EMBL" id="KPN30632.1"/>
    </source>
</evidence>
<evidence type="ECO:0000313" key="2">
    <source>
        <dbReference type="Proteomes" id="UP000050535"/>
    </source>
</evidence>
<organism evidence="1 2">
    <name type="scientific">Halolamina pelagica</name>
    <dbReference type="NCBI Taxonomy" id="699431"/>
    <lineage>
        <taxon>Archaea</taxon>
        <taxon>Methanobacteriati</taxon>
        <taxon>Methanobacteriota</taxon>
        <taxon>Stenosarchaea group</taxon>
        <taxon>Halobacteria</taxon>
        <taxon>Halobacteriales</taxon>
        <taxon>Haloferacaceae</taxon>
    </lineage>
</organism>